<dbReference type="InterPro" id="IPR051790">
    <property type="entry name" value="Cytochrome_c-biogenesis_DsbD"/>
</dbReference>
<proteinExistence type="inferred from homology"/>
<evidence type="ECO:0000256" key="6">
    <source>
        <dbReference type="ARBA" id="ARBA00023136"/>
    </source>
</evidence>
<dbReference type="AlphaFoldDB" id="F2J557"/>
<feature type="transmembrane region" description="Helical" evidence="7">
    <location>
        <begin position="127"/>
        <end position="157"/>
    </location>
</feature>
<dbReference type="InterPro" id="IPR003834">
    <property type="entry name" value="Cyt_c_assmbl_TM_dom"/>
</dbReference>
<organism evidence="9 10">
    <name type="scientific">Polymorphum gilvum (strain LMG 25793 / CGMCC 1.9160 / SL003B-26A1)</name>
    <dbReference type="NCBI Taxonomy" id="991905"/>
    <lineage>
        <taxon>Bacteria</taxon>
        <taxon>Pseudomonadati</taxon>
        <taxon>Pseudomonadota</taxon>
        <taxon>Alphaproteobacteria</taxon>
        <taxon>Rhodobacterales</taxon>
        <taxon>Paracoccaceae</taxon>
        <taxon>Polymorphum</taxon>
    </lineage>
</organism>
<comment type="similarity">
    <text evidence="2">Belongs to the DsbD family.</text>
</comment>
<evidence type="ECO:0000256" key="5">
    <source>
        <dbReference type="ARBA" id="ARBA00022989"/>
    </source>
</evidence>
<keyword evidence="5 7" id="KW-1133">Transmembrane helix</keyword>
<dbReference type="Pfam" id="PF02683">
    <property type="entry name" value="DsbD_TM"/>
    <property type="match status" value="1"/>
</dbReference>
<reference evidence="9 10" key="1">
    <citation type="journal article" date="2011" name="J. Bacteriol.">
        <title>Complete genome sequence of Polymorphum gilvum SL003B-26A1T, a crude oil-degrading bacterium from oil-polluted saline soil.</title>
        <authorList>
            <person name="Li S.G."/>
            <person name="Tang Y.Q."/>
            <person name="Nie Y."/>
            <person name="Cai M."/>
            <person name="Wu X.L."/>
        </authorList>
    </citation>
    <scope>NUCLEOTIDE SEQUENCE [LARGE SCALE GENOMIC DNA]</scope>
    <source>
        <strain evidence="10">LMG 25793 / CGMCC 1.9160 / SL003B-26A1</strain>
    </source>
</reference>
<dbReference type="PANTHER" id="PTHR31272">
    <property type="entry name" value="CYTOCHROME C-TYPE BIOGENESIS PROTEIN HI_1454-RELATED"/>
    <property type="match status" value="1"/>
</dbReference>
<dbReference type="Proteomes" id="UP000008130">
    <property type="component" value="Chromosome"/>
</dbReference>
<evidence type="ECO:0000256" key="7">
    <source>
        <dbReference type="SAM" id="Phobius"/>
    </source>
</evidence>
<dbReference type="GO" id="GO:0017004">
    <property type="term" value="P:cytochrome complex assembly"/>
    <property type="evidence" value="ECO:0007669"/>
    <property type="project" value="UniProtKB-KW"/>
</dbReference>
<feature type="domain" description="Cytochrome C biogenesis protein transmembrane" evidence="8">
    <location>
        <begin position="7"/>
        <end position="221"/>
    </location>
</feature>
<evidence type="ECO:0000256" key="2">
    <source>
        <dbReference type="ARBA" id="ARBA00006143"/>
    </source>
</evidence>
<keyword evidence="3 7" id="KW-0812">Transmembrane</keyword>
<dbReference type="EMBL" id="CP002568">
    <property type="protein sequence ID" value="ADZ71115.1"/>
    <property type="molecule type" value="Genomic_DNA"/>
</dbReference>
<dbReference type="PATRIC" id="fig|991905.3.peg.2759"/>
<feature type="transmembrane region" description="Helical" evidence="7">
    <location>
        <begin position="169"/>
        <end position="189"/>
    </location>
</feature>
<protein>
    <submittedName>
        <fullName evidence="9">Cytochrome c biogenesis protein, transmembrane region</fullName>
    </submittedName>
</protein>
<dbReference type="KEGG" id="pgv:SL003B_2693"/>
<evidence type="ECO:0000256" key="3">
    <source>
        <dbReference type="ARBA" id="ARBA00022692"/>
    </source>
</evidence>
<gene>
    <name evidence="9" type="primary">ccdA</name>
    <name evidence="9" type="ordered locus">SL003B_2693</name>
</gene>
<evidence type="ECO:0000256" key="1">
    <source>
        <dbReference type="ARBA" id="ARBA00004141"/>
    </source>
</evidence>
<evidence type="ECO:0000313" key="9">
    <source>
        <dbReference type="EMBL" id="ADZ71115.1"/>
    </source>
</evidence>
<keyword evidence="10" id="KW-1185">Reference proteome</keyword>
<keyword evidence="6 7" id="KW-0472">Membrane</keyword>
<keyword evidence="4" id="KW-0201">Cytochrome c-type biogenesis</keyword>
<feature type="transmembrane region" description="Helical" evidence="7">
    <location>
        <begin position="54"/>
        <end position="79"/>
    </location>
</feature>
<dbReference type="PANTHER" id="PTHR31272:SF4">
    <property type="entry name" value="CYTOCHROME C-TYPE BIOGENESIS PROTEIN HI_1454-RELATED"/>
    <property type="match status" value="1"/>
</dbReference>
<evidence type="ECO:0000256" key="4">
    <source>
        <dbReference type="ARBA" id="ARBA00022748"/>
    </source>
</evidence>
<dbReference type="HOGENOM" id="CLU_053225_2_1_5"/>
<dbReference type="OrthoDB" id="9803065at2"/>
<dbReference type="RefSeq" id="WP_013653430.1">
    <property type="nucleotide sequence ID" value="NC_015259.1"/>
</dbReference>
<dbReference type="STRING" id="991905.SL003B_2693"/>
<accession>F2J557</accession>
<dbReference type="GO" id="GO:0016020">
    <property type="term" value="C:membrane"/>
    <property type="evidence" value="ECO:0007669"/>
    <property type="project" value="UniProtKB-SubCell"/>
</dbReference>
<name>F2J557_POLGS</name>
<dbReference type="eggNOG" id="COG0785">
    <property type="taxonomic scope" value="Bacteria"/>
</dbReference>
<comment type="subcellular location">
    <subcellularLocation>
        <location evidence="1">Membrane</location>
        <topology evidence="1">Multi-pass membrane protein</topology>
    </subcellularLocation>
</comment>
<feature type="transmembrane region" description="Helical" evidence="7">
    <location>
        <begin position="91"/>
        <end position="115"/>
    </location>
</feature>
<feature type="transmembrane region" description="Helical" evidence="7">
    <location>
        <begin position="6"/>
        <end position="33"/>
    </location>
</feature>
<sequence length="244" mass="25743">MLDVSFGAAFLAGLLSFISPCVLPIVPPYLCYLAGVSVDQFKGDTVEPGTGRRVLLSAIAFVLGFSAVFVGLGATASVIGQSIARYFDTLAIVAGIIIIVMGLHFLGVFRIALLFREARVHVDRQPAGLAGAFVMGLAFAFGWTPCVGPVLAAILFVAGSTDTVLRGSLLLATYSLGIGLPFILAAAFASRFLSWAARFRRHMGTVEKAMGALLVLTGVLFVTGQMSAIAYWLLETFPIFSQIG</sequence>
<evidence type="ECO:0000313" key="10">
    <source>
        <dbReference type="Proteomes" id="UP000008130"/>
    </source>
</evidence>
<feature type="transmembrane region" description="Helical" evidence="7">
    <location>
        <begin position="210"/>
        <end position="234"/>
    </location>
</feature>
<evidence type="ECO:0000259" key="8">
    <source>
        <dbReference type="Pfam" id="PF02683"/>
    </source>
</evidence>